<comment type="similarity">
    <text evidence="2">Belongs to the acyltransferase 3 family.</text>
</comment>
<keyword evidence="3" id="KW-1003">Cell membrane</keyword>
<evidence type="ECO:0000256" key="4">
    <source>
        <dbReference type="ARBA" id="ARBA00022692"/>
    </source>
</evidence>
<dbReference type="GO" id="GO:0016746">
    <property type="term" value="F:acyltransferase activity"/>
    <property type="evidence" value="ECO:0007669"/>
    <property type="project" value="UniProtKB-KW"/>
</dbReference>
<gene>
    <name evidence="9" type="ORF">PR018_01285</name>
</gene>
<evidence type="ECO:0000313" key="10">
    <source>
        <dbReference type="Proteomes" id="UP000318939"/>
    </source>
</evidence>
<dbReference type="EMBL" id="CP117267">
    <property type="protein sequence ID" value="WFS23191.1"/>
    <property type="molecule type" value="Genomic_DNA"/>
</dbReference>
<evidence type="ECO:0000256" key="1">
    <source>
        <dbReference type="ARBA" id="ARBA00004651"/>
    </source>
</evidence>
<organism evidence="9 10">
    <name type="scientific">Rhizobium rhododendri</name>
    <dbReference type="NCBI Taxonomy" id="2506430"/>
    <lineage>
        <taxon>Bacteria</taxon>
        <taxon>Pseudomonadati</taxon>
        <taxon>Pseudomonadota</taxon>
        <taxon>Alphaproteobacteria</taxon>
        <taxon>Hyphomicrobiales</taxon>
        <taxon>Rhizobiaceae</taxon>
        <taxon>Rhizobium/Agrobacterium group</taxon>
        <taxon>Rhizobium</taxon>
    </lineage>
</organism>
<feature type="transmembrane region" description="Helical" evidence="7">
    <location>
        <begin position="67"/>
        <end position="89"/>
    </location>
</feature>
<comment type="subcellular location">
    <subcellularLocation>
        <location evidence="1">Cell membrane</location>
        <topology evidence="1">Multi-pass membrane protein</topology>
    </subcellularLocation>
</comment>
<protein>
    <submittedName>
        <fullName evidence="9">Acyltransferase</fullName>
    </submittedName>
</protein>
<keyword evidence="5 7" id="KW-1133">Transmembrane helix</keyword>
<dbReference type="PANTHER" id="PTHR40074">
    <property type="entry name" value="O-ACETYLTRANSFERASE WECH"/>
    <property type="match status" value="1"/>
</dbReference>
<keyword evidence="9" id="KW-0012">Acyltransferase</keyword>
<evidence type="ECO:0000256" key="3">
    <source>
        <dbReference type="ARBA" id="ARBA00022475"/>
    </source>
</evidence>
<feature type="transmembrane region" description="Helical" evidence="7">
    <location>
        <begin position="327"/>
        <end position="360"/>
    </location>
</feature>
<dbReference type="Pfam" id="PF01757">
    <property type="entry name" value="Acyl_transf_3"/>
    <property type="match status" value="1"/>
</dbReference>
<dbReference type="RefSeq" id="WP_142824040.1">
    <property type="nucleotide sequence ID" value="NZ_CP117267.1"/>
</dbReference>
<feature type="transmembrane region" description="Helical" evidence="7">
    <location>
        <begin position="101"/>
        <end position="121"/>
    </location>
</feature>
<feature type="transmembrane region" description="Helical" evidence="7">
    <location>
        <begin position="151"/>
        <end position="170"/>
    </location>
</feature>
<feature type="domain" description="Acyltransferase 3" evidence="8">
    <location>
        <begin position="27"/>
        <end position="352"/>
    </location>
</feature>
<dbReference type="InterPro" id="IPR002656">
    <property type="entry name" value="Acyl_transf_3_dom"/>
</dbReference>
<keyword evidence="6 7" id="KW-0472">Membrane</keyword>
<feature type="transmembrane region" description="Helical" evidence="7">
    <location>
        <begin position="177"/>
        <end position="205"/>
    </location>
</feature>
<keyword evidence="4 7" id="KW-0812">Transmembrane</keyword>
<name>A0ABY8IHT7_9HYPH</name>
<dbReference type="Proteomes" id="UP000318939">
    <property type="component" value="Chromosome"/>
</dbReference>
<feature type="transmembrane region" description="Helical" evidence="7">
    <location>
        <begin position="225"/>
        <end position="244"/>
    </location>
</feature>
<sequence>MVSKTTLPDTAETAPPTTISPMMSSRIKIARVCCILAVIYMHIPPYLIDPPTTAFSSSGIIWMIREIIGRSSVPLLSIVSGYLLVILAGSKSWSDQVGRKILTVVVPLALWSAVIIAKDAVLDGPATLPDVSAIPQHLFGISGYPRNGPLYFLRDVFVSVLWTPVLLYALERKPWLLFALLIANSIFNLDGVIFTNSAIVLFFAIGLAFAKGMASPDIIDRHSRILAPLSFVILLAIGCLPFYANYDWIGDHEHDWALRVLQLVDRFAGAILFWWATKALLRFPRLVAFTVAFEPVIFFAFCGHTLIAGAIWMCFETLGFRIGGAAHLLFFATAPFVGLAASVCATFVLSLVAPGFLALLLGGRSPSRPQFWNMLTLGRQALAHLN</sequence>
<evidence type="ECO:0000256" key="5">
    <source>
        <dbReference type="ARBA" id="ARBA00022989"/>
    </source>
</evidence>
<evidence type="ECO:0000313" key="9">
    <source>
        <dbReference type="EMBL" id="WFS23191.1"/>
    </source>
</evidence>
<evidence type="ECO:0000259" key="8">
    <source>
        <dbReference type="Pfam" id="PF01757"/>
    </source>
</evidence>
<keyword evidence="10" id="KW-1185">Reference proteome</keyword>
<feature type="transmembrane region" description="Helical" evidence="7">
    <location>
        <begin position="296"/>
        <end position="315"/>
    </location>
</feature>
<evidence type="ECO:0000256" key="6">
    <source>
        <dbReference type="ARBA" id="ARBA00023136"/>
    </source>
</evidence>
<dbReference type="PANTHER" id="PTHR40074:SF2">
    <property type="entry name" value="O-ACETYLTRANSFERASE WECH"/>
    <property type="match status" value="1"/>
</dbReference>
<feature type="transmembrane region" description="Helical" evidence="7">
    <location>
        <begin position="256"/>
        <end position="276"/>
    </location>
</feature>
<reference evidence="9" key="1">
    <citation type="journal article" date="2019" name="Phytopathology">
        <title>A Novel Group of Rhizobium tumorigenes-Like Agrobacteria Associated with Crown Gall Disease of Rhododendron and Blueberry.</title>
        <authorList>
            <person name="Kuzmanovic N."/>
            <person name="Behrens P."/>
            <person name="Idczak E."/>
            <person name="Wagner S."/>
            <person name="Gotz M."/>
            <person name="Sproer C."/>
            <person name="Bunk B."/>
            <person name="Overmann J."/>
            <person name="Smalla K."/>
        </authorList>
    </citation>
    <scope>NUCLEOTIDE SEQUENCE</scope>
    <source>
        <strain evidence="9">Rho-6.2</strain>
    </source>
</reference>
<feature type="transmembrane region" description="Helical" evidence="7">
    <location>
        <begin position="29"/>
        <end position="47"/>
    </location>
</feature>
<proteinExistence type="inferred from homology"/>
<accession>A0ABY8IHT7</accession>
<evidence type="ECO:0000256" key="7">
    <source>
        <dbReference type="SAM" id="Phobius"/>
    </source>
</evidence>
<evidence type="ECO:0000256" key="2">
    <source>
        <dbReference type="ARBA" id="ARBA00007400"/>
    </source>
</evidence>
<keyword evidence="9" id="KW-0808">Transferase</keyword>
<reference evidence="9" key="2">
    <citation type="journal article" date="2023" name="MicrobiologyOpen">
        <title>Genomics of the tumorigenes clade of the family Rhizobiaceae and description of Rhizobium rhododendri sp. nov.</title>
        <authorList>
            <person name="Kuzmanovic N."/>
            <person name="diCenzo G.C."/>
            <person name="Bunk B."/>
            <person name="Sproeer C."/>
            <person name="Fruehling A."/>
            <person name="Neumann-Schaal M."/>
            <person name="Overmann J."/>
            <person name="Smalla K."/>
        </authorList>
    </citation>
    <scope>NUCLEOTIDE SEQUENCE</scope>
    <source>
        <strain evidence="9">Rho-6.2</strain>
    </source>
</reference>